<accession>A0ABZ0JV64</accession>
<keyword evidence="2" id="KW-1185">Reference proteome</keyword>
<dbReference type="Proteomes" id="UP001529491">
    <property type="component" value="Chromosome"/>
</dbReference>
<evidence type="ECO:0000313" key="1">
    <source>
        <dbReference type="EMBL" id="WOT04193.1"/>
    </source>
</evidence>
<proteinExistence type="predicted"/>
<sequence length="174" mass="19253">MTLRRSLDQQWSKSILAHRLALTLRDNDAVKQLFGGATTLTTVTNTIAALTFTEGEPIWLPELDHHDVTPLSDLITLNCIFAASRLLFVKELEQGELGQAEHLVLAIGYKWSQTLLASNNAAAVQNMAEPSHPSAADTALCAEALQQCTLLQTIHHQLEQVRREKRKSTRNMGS</sequence>
<evidence type="ECO:0000313" key="2">
    <source>
        <dbReference type="Proteomes" id="UP001529491"/>
    </source>
</evidence>
<dbReference type="EMBL" id="CP136522">
    <property type="protein sequence ID" value="WOT04193.1"/>
    <property type="molecule type" value="Genomic_DNA"/>
</dbReference>
<reference evidence="1 2" key="1">
    <citation type="submission" date="2023-10" db="EMBL/GenBank/DDBJ databases">
        <title>Complete genome sequence of Shewanella sp. DAU334.</title>
        <authorList>
            <person name="Lee Y.-S."/>
            <person name="Jeong H.-R."/>
            <person name="Hwang E.-J."/>
            <person name="Choi Y.-L."/>
            <person name="Kim G.-D."/>
        </authorList>
    </citation>
    <scope>NUCLEOTIDE SEQUENCE [LARGE SCALE GENOMIC DNA]</scope>
    <source>
        <strain evidence="1 2">DAU334</strain>
    </source>
</reference>
<dbReference type="RefSeq" id="WP_310471822.1">
    <property type="nucleotide sequence ID" value="NZ_CP136522.1"/>
</dbReference>
<organism evidence="1 2">
    <name type="scientific">Shewanella youngdeokensis</name>
    <dbReference type="NCBI Taxonomy" id="2999068"/>
    <lineage>
        <taxon>Bacteria</taxon>
        <taxon>Pseudomonadati</taxon>
        <taxon>Pseudomonadota</taxon>
        <taxon>Gammaproteobacteria</taxon>
        <taxon>Alteromonadales</taxon>
        <taxon>Shewanellaceae</taxon>
        <taxon>Shewanella</taxon>
    </lineage>
</organism>
<gene>
    <name evidence="1" type="ORF">RGE70_12735</name>
</gene>
<name>A0ABZ0JV64_9GAMM</name>
<evidence type="ECO:0008006" key="3">
    <source>
        <dbReference type="Google" id="ProtNLM"/>
    </source>
</evidence>
<protein>
    <recommendedName>
        <fullName evidence="3">HDOD domain-containing protein</fullName>
    </recommendedName>
</protein>